<name>A0A4R2H389_9ACTN</name>
<dbReference type="InterPro" id="IPR011712">
    <property type="entry name" value="Sig_transdc_His_kin_sub3_dim/P"/>
</dbReference>
<dbReference type="Proteomes" id="UP000294508">
    <property type="component" value="Unassembled WGS sequence"/>
</dbReference>
<dbReference type="PANTHER" id="PTHR24421">
    <property type="entry name" value="NITRATE/NITRITE SENSOR PROTEIN NARX-RELATED"/>
    <property type="match status" value="1"/>
</dbReference>
<dbReference type="SUPFAM" id="SSF55874">
    <property type="entry name" value="ATPase domain of HSP90 chaperone/DNA topoisomerase II/histidine kinase"/>
    <property type="match status" value="1"/>
</dbReference>
<dbReference type="GO" id="GO:0016020">
    <property type="term" value="C:membrane"/>
    <property type="evidence" value="ECO:0007669"/>
    <property type="project" value="UniProtKB-SubCell"/>
</dbReference>
<dbReference type="SMART" id="SM00065">
    <property type="entry name" value="GAF"/>
    <property type="match status" value="2"/>
</dbReference>
<dbReference type="InterPro" id="IPR003594">
    <property type="entry name" value="HATPase_dom"/>
</dbReference>
<feature type="transmembrane region" description="Helical" evidence="11">
    <location>
        <begin position="39"/>
        <end position="59"/>
    </location>
</feature>
<keyword evidence="2" id="KW-0597">Phosphoprotein</keyword>
<feature type="transmembrane region" description="Helical" evidence="11">
    <location>
        <begin position="12"/>
        <end position="33"/>
    </location>
</feature>
<dbReference type="Gene3D" id="1.20.5.1930">
    <property type="match status" value="1"/>
</dbReference>
<keyword evidence="7" id="KW-0067">ATP-binding</keyword>
<dbReference type="InterPro" id="IPR038318">
    <property type="entry name" value="KdpD_sf"/>
</dbReference>
<evidence type="ECO:0000256" key="9">
    <source>
        <dbReference type="ARBA" id="ARBA00023012"/>
    </source>
</evidence>
<dbReference type="Pfam" id="PF13493">
    <property type="entry name" value="DUF4118"/>
    <property type="match status" value="1"/>
</dbReference>
<evidence type="ECO:0000256" key="7">
    <source>
        <dbReference type="ARBA" id="ARBA00022840"/>
    </source>
</evidence>
<keyword evidence="9" id="KW-0902">Two-component regulatory system</keyword>
<dbReference type="Pfam" id="PF13185">
    <property type="entry name" value="GAF_2"/>
    <property type="match status" value="1"/>
</dbReference>
<dbReference type="GO" id="GO:0005524">
    <property type="term" value="F:ATP binding"/>
    <property type="evidence" value="ECO:0007669"/>
    <property type="project" value="UniProtKB-KW"/>
</dbReference>
<dbReference type="InterPro" id="IPR029016">
    <property type="entry name" value="GAF-like_dom_sf"/>
</dbReference>
<feature type="domain" description="GAF" evidence="12">
    <location>
        <begin position="143"/>
        <end position="290"/>
    </location>
</feature>
<dbReference type="AlphaFoldDB" id="A0A4R2H389"/>
<dbReference type="InterPro" id="IPR025201">
    <property type="entry name" value="KdpD_TM"/>
</dbReference>
<dbReference type="Pfam" id="PF02518">
    <property type="entry name" value="HATPase_c"/>
    <property type="match status" value="1"/>
</dbReference>
<evidence type="ECO:0000256" key="3">
    <source>
        <dbReference type="ARBA" id="ARBA00022679"/>
    </source>
</evidence>
<dbReference type="InterPro" id="IPR003018">
    <property type="entry name" value="GAF"/>
</dbReference>
<comment type="subcellular location">
    <subcellularLocation>
        <location evidence="1">Membrane</location>
        <topology evidence="1">Multi-pass membrane protein</topology>
    </subcellularLocation>
</comment>
<evidence type="ECO:0000256" key="2">
    <source>
        <dbReference type="ARBA" id="ARBA00022553"/>
    </source>
</evidence>
<protein>
    <submittedName>
        <fullName evidence="14">GAF domain-containing protein</fullName>
    </submittedName>
</protein>
<keyword evidence="15" id="KW-1185">Reference proteome</keyword>
<dbReference type="Pfam" id="PF07730">
    <property type="entry name" value="HisKA_3"/>
    <property type="match status" value="1"/>
</dbReference>
<dbReference type="GO" id="GO:0046983">
    <property type="term" value="F:protein dimerization activity"/>
    <property type="evidence" value="ECO:0007669"/>
    <property type="project" value="InterPro"/>
</dbReference>
<dbReference type="Gene3D" id="1.20.120.620">
    <property type="entry name" value="Backbone structure of the membrane domain of e. Coli histidine kinase receptor kdpd"/>
    <property type="match status" value="1"/>
</dbReference>
<dbReference type="Pfam" id="PF01590">
    <property type="entry name" value="GAF"/>
    <property type="match status" value="1"/>
</dbReference>
<dbReference type="SMART" id="SM00387">
    <property type="entry name" value="HATPase_c"/>
    <property type="match status" value="1"/>
</dbReference>
<keyword evidence="8 11" id="KW-1133">Transmembrane helix</keyword>
<evidence type="ECO:0000256" key="8">
    <source>
        <dbReference type="ARBA" id="ARBA00022989"/>
    </source>
</evidence>
<dbReference type="SUPFAM" id="SSF55781">
    <property type="entry name" value="GAF domain-like"/>
    <property type="match status" value="2"/>
</dbReference>
<dbReference type="CDD" id="cd16917">
    <property type="entry name" value="HATPase_UhpB-NarQ-NarX-like"/>
    <property type="match status" value="1"/>
</dbReference>
<evidence type="ECO:0000256" key="4">
    <source>
        <dbReference type="ARBA" id="ARBA00022692"/>
    </source>
</evidence>
<evidence type="ECO:0000313" key="14">
    <source>
        <dbReference type="EMBL" id="TCO19721.1"/>
    </source>
</evidence>
<dbReference type="Gene3D" id="3.30.450.40">
    <property type="match status" value="1"/>
</dbReference>
<reference evidence="14 15" key="1">
    <citation type="journal article" date="2015" name="Stand. Genomic Sci.">
        <title>Genomic Encyclopedia of Bacterial and Archaeal Type Strains, Phase III: the genomes of soil and plant-associated and newly described type strains.</title>
        <authorList>
            <person name="Whitman W.B."/>
            <person name="Woyke T."/>
            <person name="Klenk H.P."/>
            <person name="Zhou Y."/>
            <person name="Lilburn T.G."/>
            <person name="Beck B.J."/>
            <person name="De Vos P."/>
            <person name="Vandamme P."/>
            <person name="Eisen J.A."/>
            <person name="Garrity G."/>
            <person name="Hugenholtz P."/>
            <person name="Kyrpides N.C."/>
        </authorList>
    </citation>
    <scope>NUCLEOTIDE SEQUENCE [LARGE SCALE GENOMIC DNA]</scope>
    <source>
        <strain evidence="14 15">VKM Ac-2572</strain>
    </source>
</reference>
<keyword evidence="5" id="KW-0547">Nucleotide-binding</keyword>
<evidence type="ECO:0000256" key="10">
    <source>
        <dbReference type="ARBA" id="ARBA00023136"/>
    </source>
</evidence>
<comment type="caution">
    <text evidence="14">The sequence shown here is derived from an EMBL/GenBank/DDBJ whole genome shotgun (WGS) entry which is preliminary data.</text>
</comment>
<keyword evidence="4 11" id="KW-0812">Transmembrane</keyword>
<accession>A0A4R2H389</accession>
<feature type="transmembrane region" description="Helical" evidence="11">
    <location>
        <begin position="66"/>
        <end position="88"/>
    </location>
</feature>
<keyword evidence="10 11" id="KW-0472">Membrane</keyword>
<dbReference type="EMBL" id="SLWN01000013">
    <property type="protein sequence ID" value="TCO19721.1"/>
    <property type="molecule type" value="Genomic_DNA"/>
</dbReference>
<sequence length="647" mass="67728">MTLSRVLDQLSARWLAGAAASVVLVAGVTAAVAVLERHVAVAGLLVLYLLAVLPVAIVWGARLAALTSVLSIVTFAFFFLTPIGSLAVADSENLIGLGVFLVTAVVVAQLAARSRRAALESVRLTEEQSALRRVATLVAESASPTAVFEAVTREVGLLCDADLARMERYEPDGTVVGIAAWSRDQVGLPVGTRFELDGPSVAREIRRSGVPVRLETFTGAAGGIAAEARALGIRSSVGCPVVVAGSVWGVVAASTKRHDGFPPKTEAQIAAFTELVATAVENAEARAELRRLADEQGALRRVATLVARGVEPDRVFAAVAAEIGTLFAVEATALIRLEPQGKATFLAGRGWPGETRPGTLFDLPAGTDGAVPAMPSVIDVPILVEGRVWGAIKVASRRAELPPHTESRISDFTELIATAISNTEARSKLTQSRARIMAAADQTRRRIERDLHDGAQQRLVSLALDLRVAESSVPAELPDVRADIGRVADDLTAVLDELRELSHGVHPAVLSKGGLGPALRALAGRSPVPVEVVNHAKGRYPPEVEVAVYYVVAEALTNTAKHADASRVDVTLEELDSTLRLHVGDDGIGGVQPDRGSGLVGLRDRVDALGGTMDVTSPVGHGTAITISLPIDPADRPPAARDVPASG</sequence>
<proteinExistence type="predicted"/>
<dbReference type="InterPro" id="IPR036890">
    <property type="entry name" value="HATPase_C_sf"/>
</dbReference>
<dbReference type="GO" id="GO:0000155">
    <property type="term" value="F:phosphorelay sensor kinase activity"/>
    <property type="evidence" value="ECO:0007669"/>
    <property type="project" value="InterPro"/>
</dbReference>
<dbReference type="Gene3D" id="3.30.565.10">
    <property type="entry name" value="Histidine kinase-like ATPase, C-terminal domain"/>
    <property type="match status" value="1"/>
</dbReference>
<evidence type="ECO:0000313" key="15">
    <source>
        <dbReference type="Proteomes" id="UP000294508"/>
    </source>
</evidence>
<evidence type="ECO:0000256" key="1">
    <source>
        <dbReference type="ARBA" id="ARBA00004141"/>
    </source>
</evidence>
<feature type="domain" description="GAF" evidence="12">
    <location>
        <begin position="294"/>
        <end position="430"/>
    </location>
</feature>
<dbReference type="RefSeq" id="WP_132213188.1">
    <property type="nucleotide sequence ID" value="NZ_SLWN01000013.1"/>
</dbReference>
<evidence type="ECO:0000256" key="5">
    <source>
        <dbReference type="ARBA" id="ARBA00022741"/>
    </source>
</evidence>
<evidence type="ECO:0000256" key="6">
    <source>
        <dbReference type="ARBA" id="ARBA00022777"/>
    </source>
</evidence>
<organism evidence="14 15">
    <name type="scientific">Kribbella steppae</name>
    <dbReference type="NCBI Taxonomy" id="2512223"/>
    <lineage>
        <taxon>Bacteria</taxon>
        <taxon>Bacillati</taxon>
        <taxon>Actinomycetota</taxon>
        <taxon>Actinomycetes</taxon>
        <taxon>Propionibacteriales</taxon>
        <taxon>Kribbellaceae</taxon>
        <taxon>Kribbella</taxon>
    </lineage>
</organism>
<keyword evidence="3" id="KW-0808">Transferase</keyword>
<feature type="transmembrane region" description="Helical" evidence="11">
    <location>
        <begin position="94"/>
        <end position="112"/>
    </location>
</feature>
<evidence type="ECO:0000256" key="11">
    <source>
        <dbReference type="SAM" id="Phobius"/>
    </source>
</evidence>
<gene>
    <name evidence="14" type="ORF">EV652_113120</name>
</gene>
<evidence type="ECO:0000259" key="13">
    <source>
        <dbReference type="SMART" id="SM00387"/>
    </source>
</evidence>
<feature type="domain" description="Histidine kinase/HSP90-like ATPase" evidence="13">
    <location>
        <begin position="543"/>
        <end position="633"/>
    </location>
</feature>
<keyword evidence="6" id="KW-0418">Kinase</keyword>
<dbReference type="InterPro" id="IPR050482">
    <property type="entry name" value="Sensor_HK_TwoCompSys"/>
</dbReference>
<evidence type="ECO:0000259" key="12">
    <source>
        <dbReference type="SMART" id="SM00065"/>
    </source>
</evidence>
<dbReference type="OrthoDB" id="3217947at2"/>